<evidence type="ECO:0000313" key="4">
    <source>
        <dbReference type="RefSeq" id="XP_032821073.1"/>
    </source>
</evidence>
<organism evidence="3 4">
    <name type="scientific">Petromyzon marinus</name>
    <name type="common">Sea lamprey</name>
    <dbReference type="NCBI Taxonomy" id="7757"/>
    <lineage>
        <taxon>Eukaryota</taxon>
        <taxon>Metazoa</taxon>
        <taxon>Chordata</taxon>
        <taxon>Craniata</taxon>
        <taxon>Vertebrata</taxon>
        <taxon>Cyclostomata</taxon>
        <taxon>Hyperoartia</taxon>
        <taxon>Petromyzontiformes</taxon>
        <taxon>Petromyzontidae</taxon>
        <taxon>Petromyzon</taxon>
    </lineage>
</organism>
<feature type="region of interest" description="Disordered" evidence="1">
    <location>
        <begin position="137"/>
        <end position="156"/>
    </location>
</feature>
<feature type="domain" description="DUF4587" evidence="2">
    <location>
        <begin position="212"/>
        <end position="281"/>
    </location>
</feature>
<dbReference type="AlphaFoldDB" id="A0AAJ7TQW9"/>
<dbReference type="PANTHER" id="PTHR28604:SF3">
    <property type="match status" value="1"/>
</dbReference>
<evidence type="ECO:0000313" key="3">
    <source>
        <dbReference type="Proteomes" id="UP001318040"/>
    </source>
</evidence>
<reference evidence="4" key="1">
    <citation type="submission" date="2025-08" db="UniProtKB">
        <authorList>
            <consortium name="RefSeq"/>
        </authorList>
    </citation>
    <scope>IDENTIFICATION</scope>
    <source>
        <tissue evidence="4">Sperm</tissue>
    </source>
</reference>
<dbReference type="Proteomes" id="UP001318040">
    <property type="component" value="Chromosome 2"/>
</dbReference>
<dbReference type="PANTHER" id="PTHR28604">
    <property type="match status" value="1"/>
</dbReference>
<dbReference type="RefSeq" id="XP_032821073.1">
    <property type="nucleotide sequence ID" value="XM_032965182.1"/>
</dbReference>
<gene>
    <name evidence="4" type="primary">LOC116948476</name>
</gene>
<protein>
    <submittedName>
        <fullName evidence="4">Uncharacterized protein C21orf58-like isoform X1</fullName>
    </submittedName>
</protein>
<feature type="compositionally biased region" description="Acidic residues" evidence="1">
    <location>
        <begin position="52"/>
        <end position="61"/>
    </location>
</feature>
<name>A0AAJ7TQW9_PETMA</name>
<dbReference type="Pfam" id="PF15248">
    <property type="entry name" value="DUF4587"/>
    <property type="match status" value="1"/>
</dbReference>
<feature type="compositionally biased region" description="Pro residues" evidence="1">
    <location>
        <begin position="306"/>
        <end position="320"/>
    </location>
</feature>
<evidence type="ECO:0000256" key="1">
    <source>
        <dbReference type="SAM" id="MobiDB-lite"/>
    </source>
</evidence>
<feature type="region of interest" description="Disordered" evidence="1">
    <location>
        <begin position="51"/>
        <end position="74"/>
    </location>
</feature>
<dbReference type="InterPro" id="IPR027904">
    <property type="entry name" value="DUF4587"/>
</dbReference>
<dbReference type="KEGG" id="pmrn:116948476"/>
<proteinExistence type="predicted"/>
<feature type="region of interest" description="Disordered" evidence="1">
    <location>
        <begin position="306"/>
        <end position="373"/>
    </location>
</feature>
<keyword evidence="3" id="KW-1185">Reference proteome</keyword>
<accession>A0AAJ7TQW9</accession>
<dbReference type="InterPro" id="IPR038915">
    <property type="entry name" value="PRR29-like"/>
</dbReference>
<evidence type="ECO:0000259" key="2">
    <source>
        <dbReference type="Pfam" id="PF15248"/>
    </source>
</evidence>
<sequence>MHLVGGTPVGSWHYSDLGSTLKLREDMEVGNSMLDDMARLQLRFLEKRLEQEAQDEDDIPDDSSRPESPEPGAPVARRALHSALQRRSELLRDLREHEMLREMPRPRTWGGGSGYRRYRSLEPLEMPYSQFHPMEAHEHMGYHPPPQQQQPQQQQILYHHTQESMPPEHQQPRIIHQTMPGPPATIIQQLPPQQPLIHHIPAALPAQAPPQQRGSIKEDMVEMMMFQNVQMHQIIMHNMMLNAFQPHGLGPPSTPTTAQEPAVPAMRFDKQRQSSVHHHHYPPPMLPPLPAMPPMPMWPAPPMAPLPPPPQPPPRPPSANLPPIIHHTMGATRNVAPTHTRRQAIPPPPPPSATGTVGANVLPAQEYYDFSQD</sequence>